<dbReference type="GO" id="GO:1905897">
    <property type="term" value="P:regulation of response to endoplasmic reticulum stress"/>
    <property type="evidence" value="ECO:0007669"/>
    <property type="project" value="TreeGrafter"/>
</dbReference>
<proteinExistence type="predicted"/>
<dbReference type="OrthoDB" id="7694678at2759"/>
<evidence type="ECO:0000313" key="9">
    <source>
        <dbReference type="Proteomes" id="UP000807469"/>
    </source>
</evidence>
<evidence type="ECO:0000256" key="5">
    <source>
        <dbReference type="ARBA" id="ARBA00032658"/>
    </source>
</evidence>
<dbReference type="GO" id="GO:0005737">
    <property type="term" value="C:cytoplasm"/>
    <property type="evidence" value="ECO:0007669"/>
    <property type="project" value="TreeGrafter"/>
</dbReference>
<feature type="transmembrane region" description="Helical" evidence="6">
    <location>
        <begin position="97"/>
        <end position="119"/>
    </location>
</feature>
<evidence type="ECO:0000256" key="6">
    <source>
        <dbReference type="SAM" id="Phobius"/>
    </source>
</evidence>
<protein>
    <recommendedName>
        <fullName evidence="5">Endopeptidase S2P</fullName>
    </recommendedName>
</protein>
<dbReference type="GO" id="GO:0016020">
    <property type="term" value="C:membrane"/>
    <property type="evidence" value="ECO:0007669"/>
    <property type="project" value="InterPro"/>
</dbReference>
<dbReference type="PANTHER" id="PTHR13325">
    <property type="entry name" value="PROTEASE M50 MEMBRANE-BOUND TRANSCRIPTION FACTOR SITE 2 PROTEASE"/>
    <property type="match status" value="1"/>
</dbReference>
<feature type="transmembrane region" description="Helical" evidence="6">
    <location>
        <begin position="6"/>
        <end position="23"/>
    </location>
</feature>
<keyword evidence="4 6" id="KW-0472">Membrane</keyword>
<accession>A0A9P5YRM5</accession>
<feature type="transmembrane region" description="Helical" evidence="6">
    <location>
        <begin position="264"/>
        <end position="286"/>
    </location>
</feature>
<organism evidence="8 9">
    <name type="scientific">Pholiota conissans</name>
    <dbReference type="NCBI Taxonomy" id="109636"/>
    <lineage>
        <taxon>Eukaryota</taxon>
        <taxon>Fungi</taxon>
        <taxon>Dikarya</taxon>
        <taxon>Basidiomycota</taxon>
        <taxon>Agaricomycotina</taxon>
        <taxon>Agaricomycetes</taxon>
        <taxon>Agaricomycetidae</taxon>
        <taxon>Agaricales</taxon>
        <taxon>Agaricineae</taxon>
        <taxon>Strophariaceae</taxon>
        <taxon>Pholiota</taxon>
    </lineage>
</organism>
<comment type="caution">
    <text evidence="8">The sequence shown here is derived from an EMBL/GenBank/DDBJ whole genome shotgun (WGS) entry which is preliminary data.</text>
</comment>
<dbReference type="PANTHER" id="PTHR13325:SF3">
    <property type="entry name" value="MEMBRANE-BOUND TRANSCRIPTION FACTOR SITE-2 PROTEASE"/>
    <property type="match status" value="1"/>
</dbReference>
<dbReference type="InterPro" id="IPR001193">
    <property type="entry name" value="MBTPS2"/>
</dbReference>
<sequence>MSIWAAFSFLAAVWCIIHVLYFLSHHQETSLLPTQSHLSVSSTRRPLFGGKLQHLKVTLNGLQLQVSTTRWNTTHDKLNSLLSRRTHKTLATAVQGFYTLGTLVAGVGMLVAVFTLFFICVTNGWTLARKVAISHRPHADAIPFGDVHLLTKRSASFAEGEGLAPASVDAGASSFPTITPIVPGVTVPLSHLPVIIAAVFIAQVVHEVGHALAAALEFLPMTACGASFTVCIPAAFVSFPTSAMKTLPPKARSRIIAAGPYHNLVFWAFLSLAAWSGVAHLASFVSGYRDISSIGKVVVDVNPESPLSLHLQPGSIITQLDDTSLGSTSQSIDVWTTYLQGTVKESLLGWCVAKSVLGSGDFLQYLAAANGMLSAKSYECCNNEASKRPSAFSCFGSKDSLERGCIDPVPILTSRHGDNRCQSSDKCPPESSCVFPSKGVQLLRLTVRSSISNVQDQTTILWSGPPIEIWEEVQVSTWVPRIWVLPLWIPPLAATFWEYLTMATLSLYFFNLLPLPHLDGTQLLHSFLDWGLNADQGASSYNFGALEGGESDQQEPRTRRRWKERILRYCPYTMTCIAIGSILFSILNALY</sequence>
<keyword evidence="2 6" id="KW-0812">Transmembrane</keyword>
<evidence type="ECO:0000256" key="1">
    <source>
        <dbReference type="ARBA" id="ARBA00004127"/>
    </source>
</evidence>
<keyword evidence="3 6" id="KW-1133">Transmembrane helix</keyword>
<evidence type="ECO:0000256" key="4">
    <source>
        <dbReference type="ARBA" id="ARBA00023136"/>
    </source>
</evidence>
<dbReference type="AlphaFoldDB" id="A0A9P5YRM5"/>
<dbReference type="InterPro" id="IPR008915">
    <property type="entry name" value="Peptidase_M50"/>
</dbReference>
<gene>
    <name evidence="8" type="ORF">BDN70DRAFT_867348</name>
</gene>
<dbReference type="Proteomes" id="UP000807469">
    <property type="component" value="Unassembled WGS sequence"/>
</dbReference>
<dbReference type="GO" id="GO:0031293">
    <property type="term" value="P:membrane protein intracellular domain proteolysis"/>
    <property type="evidence" value="ECO:0007669"/>
    <property type="project" value="TreeGrafter"/>
</dbReference>
<name>A0A9P5YRM5_9AGAR</name>
<comment type="subcellular location">
    <subcellularLocation>
        <location evidence="1">Endomembrane system</location>
        <topology evidence="1">Multi-pass membrane protein</topology>
    </subcellularLocation>
</comment>
<feature type="transmembrane region" description="Helical" evidence="6">
    <location>
        <begin position="218"/>
        <end position="239"/>
    </location>
</feature>
<dbReference type="GO" id="GO:0012505">
    <property type="term" value="C:endomembrane system"/>
    <property type="evidence" value="ECO:0007669"/>
    <property type="project" value="UniProtKB-SubCell"/>
</dbReference>
<feature type="transmembrane region" description="Helical" evidence="6">
    <location>
        <begin position="189"/>
        <end position="206"/>
    </location>
</feature>
<feature type="domain" description="Peptidase M50" evidence="7">
    <location>
        <begin position="195"/>
        <end position="529"/>
    </location>
</feature>
<dbReference type="EMBL" id="MU155440">
    <property type="protein sequence ID" value="KAF9473475.1"/>
    <property type="molecule type" value="Genomic_DNA"/>
</dbReference>
<evidence type="ECO:0000259" key="7">
    <source>
        <dbReference type="Pfam" id="PF02163"/>
    </source>
</evidence>
<dbReference type="PRINTS" id="PR01000">
    <property type="entry name" value="SREBPS2PTASE"/>
</dbReference>
<feature type="transmembrane region" description="Helical" evidence="6">
    <location>
        <begin position="569"/>
        <end position="590"/>
    </location>
</feature>
<keyword evidence="9" id="KW-1185">Reference proteome</keyword>
<dbReference type="Pfam" id="PF02163">
    <property type="entry name" value="Peptidase_M50"/>
    <property type="match status" value="1"/>
</dbReference>
<evidence type="ECO:0000313" key="8">
    <source>
        <dbReference type="EMBL" id="KAF9473475.1"/>
    </source>
</evidence>
<evidence type="ECO:0000256" key="3">
    <source>
        <dbReference type="ARBA" id="ARBA00022989"/>
    </source>
</evidence>
<reference evidence="8" key="1">
    <citation type="submission" date="2020-11" db="EMBL/GenBank/DDBJ databases">
        <authorList>
            <consortium name="DOE Joint Genome Institute"/>
            <person name="Ahrendt S."/>
            <person name="Riley R."/>
            <person name="Andreopoulos W."/>
            <person name="Labutti K."/>
            <person name="Pangilinan J."/>
            <person name="Ruiz-Duenas F.J."/>
            <person name="Barrasa J.M."/>
            <person name="Sanchez-Garcia M."/>
            <person name="Camarero S."/>
            <person name="Miyauchi S."/>
            <person name="Serrano A."/>
            <person name="Linde D."/>
            <person name="Babiker R."/>
            <person name="Drula E."/>
            <person name="Ayuso-Fernandez I."/>
            <person name="Pacheco R."/>
            <person name="Padilla G."/>
            <person name="Ferreira P."/>
            <person name="Barriuso J."/>
            <person name="Kellner H."/>
            <person name="Castanera R."/>
            <person name="Alfaro M."/>
            <person name="Ramirez L."/>
            <person name="Pisabarro A.G."/>
            <person name="Kuo A."/>
            <person name="Tritt A."/>
            <person name="Lipzen A."/>
            <person name="He G."/>
            <person name="Yan M."/>
            <person name="Ng V."/>
            <person name="Cullen D."/>
            <person name="Martin F."/>
            <person name="Rosso M.-N."/>
            <person name="Henrissat B."/>
            <person name="Hibbett D."/>
            <person name="Martinez A.T."/>
            <person name="Grigoriev I.V."/>
        </authorList>
    </citation>
    <scope>NUCLEOTIDE SEQUENCE</scope>
    <source>
        <strain evidence="8">CIRM-BRFM 674</strain>
    </source>
</reference>
<dbReference type="GO" id="GO:0004222">
    <property type="term" value="F:metalloendopeptidase activity"/>
    <property type="evidence" value="ECO:0007669"/>
    <property type="project" value="InterPro"/>
</dbReference>
<evidence type="ECO:0000256" key="2">
    <source>
        <dbReference type="ARBA" id="ARBA00022692"/>
    </source>
</evidence>